<name>A0A1V9XQP0_9ACAR</name>
<protein>
    <submittedName>
        <fullName evidence="2">Uncharacterized protein</fullName>
    </submittedName>
</protein>
<feature type="compositionally biased region" description="Low complexity" evidence="1">
    <location>
        <begin position="49"/>
        <end position="61"/>
    </location>
</feature>
<dbReference type="EMBL" id="MNPL01005722">
    <property type="protein sequence ID" value="OQR75826.1"/>
    <property type="molecule type" value="Genomic_DNA"/>
</dbReference>
<keyword evidence="3" id="KW-1185">Reference proteome</keyword>
<accession>A0A1V9XQP0</accession>
<evidence type="ECO:0000256" key="1">
    <source>
        <dbReference type="SAM" id="MobiDB-lite"/>
    </source>
</evidence>
<evidence type="ECO:0000313" key="3">
    <source>
        <dbReference type="Proteomes" id="UP000192247"/>
    </source>
</evidence>
<comment type="caution">
    <text evidence="2">The sequence shown here is derived from an EMBL/GenBank/DDBJ whole genome shotgun (WGS) entry which is preliminary data.</text>
</comment>
<feature type="compositionally biased region" description="Low complexity" evidence="1">
    <location>
        <begin position="1"/>
        <end position="21"/>
    </location>
</feature>
<feature type="region of interest" description="Disordered" evidence="1">
    <location>
        <begin position="1"/>
        <end position="78"/>
    </location>
</feature>
<reference evidence="2 3" key="1">
    <citation type="journal article" date="2017" name="Gigascience">
        <title>Draft genome of the honey bee ectoparasitic mite, Tropilaelaps mercedesae, is shaped by the parasitic life history.</title>
        <authorList>
            <person name="Dong X."/>
            <person name="Armstrong S.D."/>
            <person name="Xia D."/>
            <person name="Makepeace B.L."/>
            <person name="Darby A.C."/>
            <person name="Kadowaki T."/>
        </authorList>
    </citation>
    <scope>NUCLEOTIDE SEQUENCE [LARGE SCALE GENOMIC DNA]</scope>
    <source>
        <strain evidence="2">Wuxi-XJTLU</strain>
    </source>
</reference>
<dbReference type="Proteomes" id="UP000192247">
    <property type="component" value="Unassembled WGS sequence"/>
</dbReference>
<feature type="non-terminal residue" evidence="2">
    <location>
        <position position="134"/>
    </location>
</feature>
<proteinExistence type="predicted"/>
<organism evidence="2 3">
    <name type="scientific">Tropilaelaps mercedesae</name>
    <dbReference type="NCBI Taxonomy" id="418985"/>
    <lineage>
        <taxon>Eukaryota</taxon>
        <taxon>Metazoa</taxon>
        <taxon>Ecdysozoa</taxon>
        <taxon>Arthropoda</taxon>
        <taxon>Chelicerata</taxon>
        <taxon>Arachnida</taxon>
        <taxon>Acari</taxon>
        <taxon>Parasitiformes</taxon>
        <taxon>Mesostigmata</taxon>
        <taxon>Gamasina</taxon>
        <taxon>Dermanyssoidea</taxon>
        <taxon>Laelapidae</taxon>
        <taxon>Tropilaelaps</taxon>
    </lineage>
</organism>
<dbReference type="AlphaFoldDB" id="A0A1V9XQP0"/>
<gene>
    <name evidence="2" type="ORF">BIW11_08172</name>
</gene>
<sequence>MGAEQSSGRSRSSSGAAIRSRQNSLEDPPYATATQPIGDSPRRLLKTQSLSVADSSSGSALQRNSPKSVSMRCGPPSSSVVCASGGRRIITVNEGAFPSTEITDPANDPALVELQKLPAFYPIIRDTVRNPVMK</sequence>
<dbReference type="InParanoid" id="A0A1V9XQP0"/>
<evidence type="ECO:0000313" key="2">
    <source>
        <dbReference type="EMBL" id="OQR75826.1"/>
    </source>
</evidence>